<protein>
    <recommendedName>
        <fullName evidence="1">Heterokaryon incompatibility domain-containing protein</fullName>
    </recommendedName>
</protein>
<keyword evidence="3" id="KW-1185">Reference proteome</keyword>
<name>A0A6H0Y408_9PEZI</name>
<dbReference type="PANTHER" id="PTHR24148">
    <property type="entry name" value="ANKYRIN REPEAT DOMAIN-CONTAINING PROTEIN 39 HOMOLOG-RELATED"/>
    <property type="match status" value="1"/>
</dbReference>
<evidence type="ECO:0000313" key="3">
    <source>
        <dbReference type="Proteomes" id="UP000503462"/>
    </source>
</evidence>
<dbReference type="AlphaFoldDB" id="A0A6H0Y408"/>
<dbReference type="PANTHER" id="PTHR24148:SF64">
    <property type="entry name" value="HETEROKARYON INCOMPATIBILITY DOMAIN-CONTAINING PROTEIN"/>
    <property type="match status" value="1"/>
</dbReference>
<sequence length="453" mass="50501">MGTIYEQAAKTIVWLGDGNEQTTAAFALLMKLRKLAEYRSLIAALAECTPVEALQHAQVVVNAVDAGTELGDGIAGVFVVLKRAWFSRLWTVQEVVVAKSQLFYCGQDSCSLDDIVALATLAEYYERSCWQIRNMVRAAKMLWKYAVEYRKHQRSPLWTLLDAFSQTLYVCSEPHDRIYALLALQPSSSEPEHCAIAVDYQLPMTKVVQQATEAMIKCTRSLDVLQSRGLQETADVPHWVPSWSAATGISRVRRNHTPFTASKTYPHVWEGSTDGILSVRGRQLTRIEDTTVLMVSKSRDEALDDFLKTGVILPWYEALLSQKGHSRVEPCFLNLLARTLTCGWAQMDEPARHEKTTEAQLFALLDKLGGRSALHRCHQRRLASLEGVAMIALVPAEAQADDVICVVHGSTTPLVLRMAAQKYEYIGACFVEGMMYGEAVDWLEAEASALELV</sequence>
<feature type="domain" description="Heterokaryon incompatibility" evidence="1">
    <location>
        <begin position="1"/>
        <end position="94"/>
    </location>
</feature>
<dbReference type="Pfam" id="PF06985">
    <property type="entry name" value="HET"/>
    <property type="match status" value="1"/>
</dbReference>
<dbReference type="OrthoDB" id="3548654at2759"/>
<gene>
    <name evidence="2" type="ORF">AMS68_007261</name>
</gene>
<dbReference type="Proteomes" id="UP000503462">
    <property type="component" value="Chromosome 5"/>
</dbReference>
<accession>A0A6H0Y408</accession>
<evidence type="ECO:0000313" key="2">
    <source>
        <dbReference type="EMBL" id="QIX01744.1"/>
    </source>
</evidence>
<organism evidence="2 3">
    <name type="scientific">Peltaster fructicola</name>
    <dbReference type="NCBI Taxonomy" id="286661"/>
    <lineage>
        <taxon>Eukaryota</taxon>
        <taxon>Fungi</taxon>
        <taxon>Dikarya</taxon>
        <taxon>Ascomycota</taxon>
        <taxon>Pezizomycotina</taxon>
        <taxon>Dothideomycetes</taxon>
        <taxon>Dothideomycetes incertae sedis</taxon>
        <taxon>Peltaster</taxon>
    </lineage>
</organism>
<dbReference type="InterPro" id="IPR052895">
    <property type="entry name" value="HetReg/Transcr_Mod"/>
</dbReference>
<proteinExistence type="predicted"/>
<dbReference type="InterPro" id="IPR010730">
    <property type="entry name" value="HET"/>
</dbReference>
<reference evidence="2 3" key="1">
    <citation type="journal article" date="2016" name="Sci. Rep.">
        <title>Peltaster fructicola genome reveals evolution from an invasive phytopathogen to an ectophytic parasite.</title>
        <authorList>
            <person name="Xu C."/>
            <person name="Chen H."/>
            <person name="Gleason M.L."/>
            <person name="Xu J.R."/>
            <person name="Liu H."/>
            <person name="Zhang R."/>
            <person name="Sun G."/>
        </authorList>
    </citation>
    <scope>NUCLEOTIDE SEQUENCE [LARGE SCALE GENOMIC DNA]</scope>
    <source>
        <strain evidence="2 3">LNHT1506</strain>
    </source>
</reference>
<evidence type="ECO:0000259" key="1">
    <source>
        <dbReference type="Pfam" id="PF06985"/>
    </source>
</evidence>
<dbReference type="EMBL" id="CP051143">
    <property type="protein sequence ID" value="QIX01744.1"/>
    <property type="molecule type" value="Genomic_DNA"/>
</dbReference>